<dbReference type="Proteomes" id="UP000594979">
    <property type="component" value="Chromosome"/>
</dbReference>
<accession>A0A7T2WN17</accession>
<evidence type="ECO:0000313" key="1">
    <source>
        <dbReference type="EMBL" id="QPS33445.1"/>
    </source>
</evidence>
<name>A0A7T2WN17_9MICO</name>
<dbReference type="RefSeq" id="WP_197931893.1">
    <property type="nucleotide sequence ID" value="NZ_CP065682.1"/>
</dbReference>
<sequence>MSTQELIRSANAHKRRTDTLTRAAFVRSAAAWRNVNPASIVESWQILMGTAVTAIVLAQRDAMTTTENTTTTALTEQGIDFDAAPLRADAIAGTMPGTSAALDSALAGVAFHTLDRVGSGVVPSLALQQGLVELSALVQVAVADAARATATIRLGQTKQKVSYVRVASAGCCARCAVLAGRTYAWNSGFLRHPRCRCLHFPTTTQVASAMAVDPYEQFEALPTAEQDRIYTKSGAEAIRQGADINQVVNARRGMSASGRFTNEGQSRRGYYRQASTAGRAGKRRLSVDELLRRSNGDKAKFVDLLTEYGYFV</sequence>
<gene>
    <name evidence="1" type="ORF">I6G59_16175</name>
</gene>
<dbReference type="AlphaFoldDB" id="A0A7T2WN17"/>
<organism evidence="1 2">
    <name type="scientific">Brevibacterium casei</name>
    <dbReference type="NCBI Taxonomy" id="33889"/>
    <lineage>
        <taxon>Bacteria</taxon>
        <taxon>Bacillati</taxon>
        <taxon>Actinomycetota</taxon>
        <taxon>Actinomycetes</taxon>
        <taxon>Micrococcales</taxon>
        <taxon>Brevibacteriaceae</taxon>
        <taxon>Brevibacterium</taxon>
    </lineage>
</organism>
<dbReference type="KEGG" id="bcau:I6G59_16175"/>
<dbReference type="EMBL" id="CP065682">
    <property type="protein sequence ID" value="QPS33445.1"/>
    <property type="molecule type" value="Genomic_DNA"/>
</dbReference>
<evidence type="ECO:0000313" key="2">
    <source>
        <dbReference type="Proteomes" id="UP000594979"/>
    </source>
</evidence>
<evidence type="ECO:0008006" key="3">
    <source>
        <dbReference type="Google" id="ProtNLM"/>
    </source>
</evidence>
<reference evidence="1 2" key="1">
    <citation type="submission" date="2020-12" db="EMBL/GenBank/DDBJ databases">
        <title>FDA dAtabase for Regulatory Grade micrObial Sequences (FDA-ARGOS): Supporting development and validation of Infectious Disease Dx tests.</title>
        <authorList>
            <person name="Sproer C."/>
            <person name="Gronow S."/>
            <person name="Severitt S."/>
            <person name="Schroder I."/>
            <person name="Tallon L."/>
            <person name="Sadzewicz L."/>
            <person name="Zhao X."/>
            <person name="Boylan J."/>
            <person name="Ott S."/>
            <person name="Bowen H."/>
            <person name="Vavikolanu K."/>
            <person name="Mehta A."/>
            <person name="Aluvathingal J."/>
            <person name="Nadendla S."/>
            <person name="Lowell S."/>
            <person name="Myers T."/>
            <person name="Yan Y."/>
            <person name="Sichtig H."/>
        </authorList>
    </citation>
    <scope>NUCLEOTIDE SEQUENCE [LARGE SCALE GENOMIC DNA]</scope>
    <source>
        <strain evidence="1 2">FDAARGOS_902</strain>
    </source>
</reference>
<protein>
    <recommendedName>
        <fullName evidence="3">Capsid maturation protease</fullName>
    </recommendedName>
</protein>
<proteinExistence type="predicted"/>